<evidence type="ECO:0000256" key="2">
    <source>
        <dbReference type="ARBA" id="ARBA00022840"/>
    </source>
</evidence>
<evidence type="ECO:0000259" key="5">
    <source>
        <dbReference type="Pfam" id="PF17863"/>
    </source>
</evidence>
<dbReference type="InterPro" id="IPR050764">
    <property type="entry name" value="CbbQ/NirQ/NorQ/GpvN"/>
</dbReference>
<dbReference type="GO" id="GO:0005524">
    <property type="term" value="F:ATP binding"/>
    <property type="evidence" value="ECO:0007669"/>
    <property type="project" value="UniProtKB-KW"/>
</dbReference>
<dbReference type="Proteomes" id="UP000059847">
    <property type="component" value="Chromosome"/>
</dbReference>
<sequence length="347" mass="37981">MRQSHAYDSLPQSEPLLAESGMTTGIASATPTEADYLTNQRQVAQLLTQLNQVVLDKPRVVKLALSCVLAGGHLLLQDLPGMGKTTLAQGLAQLLGLTFNRVQFTNDMLPADILGMNIYDQAKLGFEFRKGPIFTQLLLADEINRSSPKTQSALLEAMEERQVSQDGQTYRLPKPFFVIATQNPMQQAGVYPLPESQLDRFLMCLSLGYPSPAAERALLQGQDRRELLASLDAVLDTEAVLLAQQGVQQVYVADVVLDYLQRLVAKTRISQEYHGLSPRGVLSLQRAAQAYAYVSGHQEVSPEDIQAVFAAVADHRLGQRFIPTHAVSGQAALSIAQRIMAEVSVII</sequence>
<evidence type="ECO:0000256" key="3">
    <source>
        <dbReference type="ARBA" id="ARBA00061607"/>
    </source>
</evidence>
<feature type="domain" description="ChlI/MoxR AAA lid" evidence="5">
    <location>
        <begin position="274"/>
        <end position="319"/>
    </location>
</feature>
<dbReference type="PANTHER" id="PTHR42759">
    <property type="entry name" value="MOXR FAMILY PROTEIN"/>
    <property type="match status" value="1"/>
</dbReference>
<feature type="domain" description="ATPase AAA-3" evidence="4">
    <location>
        <begin position="73"/>
        <end position="203"/>
    </location>
</feature>
<evidence type="ECO:0000259" key="4">
    <source>
        <dbReference type="Pfam" id="PF07726"/>
    </source>
</evidence>
<dbReference type="GO" id="GO:0016887">
    <property type="term" value="F:ATP hydrolysis activity"/>
    <property type="evidence" value="ECO:0007669"/>
    <property type="project" value="InterPro"/>
</dbReference>
<comment type="similarity">
    <text evidence="3">Belongs to the MoxR family.</text>
</comment>
<keyword evidence="1" id="KW-0547">Nucleotide-binding</keyword>
<dbReference type="EMBL" id="CP012678">
    <property type="protein sequence ID" value="ALF60160.1"/>
    <property type="molecule type" value="Genomic_DNA"/>
</dbReference>
<reference evidence="6 7" key="1">
    <citation type="submission" date="2015-09" db="EMBL/GenBank/DDBJ databases">
        <title>Complete genome of Psychrobacter urativorans R10.10B.</title>
        <authorList>
            <person name="See-Too W.S."/>
            <person name="Chan K.G."/>
        </authorList>
    </citation>
    <scope>NUCLEOTIDE SEQUENCE [LARGE SCALE GENOMIC DNA]</scope>
    <source>
        <strain evidence="6 7">R10.10B</strain>
    </source>
</reference>
<evidence type="ECO:0000256" key="1">
    <source>
        <dbReference type="ARBA" id="ARBA00022741"/>
    </source>
</evidence>
<keyword evidence="2" id="KW-0067">ATP-binding</keyword>
<dbReference type="KEGG" id="pur:AOC03_09020"/>
<dbReference type="Gene3D" id="3.40.50.300">
    <property type="entry name" value="P-loop containing nucleotide triphosphate hydrolases"/>
    <property type="match status" value="1"/>
</dbReference>
<dbReference type="SUPFAM" id="SSF52540">
    <property type="entry name" value="P-loop containing nucleoside triphosphate hydrolases"/>
    <property type="match status" value="1"/>
</dbReference>
<dbReference type="PIRSF" id="PIRSF002849">
    <property type="entry name" value="AAA_ATPase_chaperone_MoxR_prd"/>
    <property type="match status" value="1"/>
</dbReference>
<organism evidence="6 7">
    <name type="scientific">Psychrobacter urativorans</name>
    <dbReference type="NCBI Taxonomy" id="45610"/>
    <lineage>
        <taxon>Bacteria</taxon>
        <taxon>Pseudomonadati</taxon>
        <taxon>Pseudomonadota</taxon>
        <taxon>Gammaproteobacteria</taxon>
        <taxon>Moraxellales</taxon>
        <taxon>Moraxellaceae</taxon>
        <taxon>Psychrobacter</taxon>
    </lineage>
</organism>
<accession>A0A0M4SYJ5</accession>
<dbReference type="InterPro" id="IPR011703">
    <property type="entry name" value="ATPase_AAA-3"/>
</dbReference>
<dbReference type="STRING" id="45610.AOC03_09020"/>
<dbReference type="Pfam" id="PF17863">
    <property type="entry name" value="AAA_lid_2"/>
    <property type="match status" value="1"/>
</dbReference>
<dbReference type="AlphaFoldDB" id="A0A0M4SYJ5"/>
<proteinExistence type="inferred from homology"/>
<dbReference type="CDD" id="cd00009">
    <property type="entry name" value="AAA"/>
    <property type="match status" value="1"/>
</dbReference>
<name>A0A0M4SYJ5_9GAMM</name>
<dbReference type="InterPro" id="IPR041628">
    <property type="entry name" value="ChlI/MoxR_AAA_lid"/>
</dbReference>
<dbReference type="Gene3D" id="1.10.8.80">
    <property type="entry name" value="Magnesium chelatase subunit I, C-Terminal domain"/>
    <property type="match status" value="1"/>
</dbReference>
<dbReference type="FunFam" id="3.40.50.300:FF:000640">
    <property type="entry name" value="MoxR family ATPase"/>
    <property type="match status" value="1"/>
</dbReference>
<dbReference type="InterPro" id="IPR027417">
    <property type="entry name" value="P-loop_NTPase"/>
</dbReference>
<dbReference type="Pfam" id="PF07726">
    <property type="entry name" value="AAA_3"/>
    <property type="match status" value="1"/>
</dbReference>
<dbReference type="PANTHER" id="PTHR42759:SF5">
    <property type="entry name" value="METHANOL DEHYDROGENASE REGULATOR"/>
    <property type="match status" value="1"/>
</dbReference>
<keyword evidence="7" id="KW-1185">Reference proteome</keyword>
<gene>
    <name evidence="6" type="ORF">AOC03_09020</name>
</gene>
<evidence type="ECO:0000313" key="6">
    <source>
        <dbReference type="EMBL" id="ALF60160.1"/>
    </source>
</evidence>
<protein>
    <submittedName>
        <fullName evidence="6">AAA family ATPase</fullName>
    </submittedName>
</protein>
<evidence type="ECO:0000313" key="7">
    <source>
        <dbReference type="Proteomes" id="UP000059847"/>
    </source>
</evidence>